<dbReference type="AlphaFoldDB" id="A0ABD2X0J0"/>
<proteinExistence type="predicted"/>
<feature type="compositionally biased region" description="Basic and acidic residues" evidence="1">
    <location>
        <begin position="257"/>
        <end position="266"/>
    </location>
</feature>
<feature type="compositionally biased region" description="Polar residues" evidence="1">
    <location>
        <begin position="699"/>
        <end position="713"/>
    </location>
</feature>
<feature type="region of interest" description="Disordered" evidence="1">
    <location>
        <begin position="98"/>
        <end position="124"/>
    </location>
</feature>
<dbReference type="PANTHER" id="PTHR14917">
    <property type="entry name" value="SPERMATOGENESIS-ASSOCIATED PROTEIN 7"/>
    <property type="match status" value="1"/>
</dbReference>
<dbReference type="Pfam" id="PF15244">
    <property type="entry name" value="HSD3"/>
    <property type="match status" value="1"/>
</dbReference>
<feature type="compositionally biased region" description="Low complexity" evidence="1">
    <location>
        <begin position="657"/>
        <end position="674"/>
    </location>
</feature>
<feature type="compositionally biased region" description="Polar residues" evidence="1">
    <location>
        <begin position="823"/>
        <end position="842"/>
    </location>
</feature>
<feature type="compositionally biased region" description="Basic and acidic residues" evidence="1">
    <location>
        <begin position="857"/>
        <end position="867"/>
    </location>
</feature>
<feature type="region of interest" description="Disordered" evidence="1">
    <location>
        <begin position="585"/>
        <end position="877"/>
    </location>
</feature>
<protein>
    <submittedName>
        <fullName evidence="2">Uncharacterized protein</fullName>
    </submittedName>
</protein>
<feature type="region of interest" description="Disordered" evidence="1">
    <location>
        <begin position="344"/>
        <end position="369"/>
    </location>
</feature>
<gene>
    <name evidence="2" type="ORF">TKK_007880</name>
</gene>
<feature type="region of interest" description="Disordered" evidence="1">
    <location>
        <begin position="140"/>
        <end position="192"/>
    </location>
</feature>
<feature type="compositionally biased region" description="Basic and acidic residues" evidence="1">
    <location>
        <begin position="714"/>
        <end position="729"/>
    </location>
</feature>
<feature type="compositionally biased region" description="Acidic residues" evidence="1">
    <location>
        <begin position="757"/>
        <end position="769"/>
    </location>
</feature>
<accession>A0ABD2X0J0</accession>
<name>A0ABD2X0J0_9HYME</name>
<feature type="region of interest" description="Disordered" evidence="1">
    <location>
        <begin position="246"/>
        <end position="266"/>
    </location>
</feature>
<feature type="compositionally biased region" description="Low complexity" evidence="1">
    <location>
        <begin position="628"/>
        <end position="638"/>
    </location>
</feature>
<dbReference type="Proteomes" id="UP001627154">
    <property type="component" value="Unassembled WGS sequence"/>
</dbReference>
<feature type="compositionally biased region" description="Low complexity" evidence="1">
    <location>
        <begin position="847"/>
        <end position="856"/>
    </location>
</feature>
<feature type="compositionally biased region" description="Basic and acidic residues" evidence="1">
    <location>
        <begin position="742"/>
        <end position="753"/>
    </location>
</feature>
<sequence length="1019" mass="115137">MAVYNQTGQSYIEQLALHRSMCVHMQRLIQAKSVVNARNPRYLQEVRRRSCSRPASSLRTHERACSNERCCSSSSAVEKMPCDDEGCDVIKVHCRNKSAPPRARGGSSSAGAATESKSRRSYSGERLLVPVTDNCAPKCPCTQQQQSNRSRGHNIAYLPKSNVKSRPKAEGGSSPTTSRYNEPQQQQQQQLRTKDFNYEKRHFNNDDCCKMDYTTGRSTAGSSKAWRQQQQQHQQKLCLCRKCSGGNGARRGRARRRQPDDRELVNEEQERTLRKLLEREEEESCYAKFVYDITQEIVQNGLYSDQELKQVFARHLERGMALQLDRRRMLYEIYQLKISLHMSDSEEGSKEAGLNEDEGEDEEELEEEDNGEVFAMKFDQRGSTVPKPPTPPRHLSDADDVVKKIESLRLSASLLRPTHDNNNAHGGRKSVTLVDANPELFVTEKDVLESLAENDVSPERIQSIYRNLFQRSKNLSPPPANEAAAVNSSEKNESRFKKLCRYCNVLSLFHNACERKDSSMSVVAPAGILRKECTDFDAKLSSDPRASSYYRYCYFKEKLDDAVEKCNRWKADQCHCMAGEDYEATTTATPTTRRKVTATSPPKIKEQQQQRMTSAKRKNSPAKTPLRQQQQQQQQQQQYPRSPTAATSTLKREKQPKQQQKQQKQQQRQQQQRRSASSTKKPEAAMMPKIFEKTRSVAFGSQPTNEQITSSPESSKRSPRVKETAKESKSPVPTPRTISSAEGEREPAKRIDTPSETNEEIEEDIDEEEQREKSMSPRRRSSSPKIHDKPDDETKEAASPSPRNIDNNKDNDDDDDDALSIASAGSSLNYDFSITSDLSINDRSPAKAKPPAATSAKKGEKSDKDVQTRGGNRRTARVQDFIKQFFSKKNNSKEAWKISESSSDTTDSGEVDSASAPWTKKATKRSSPLARGESINPERAIGSTGEAGLRIISNWKNDFSTNFYAKANASKYCDPGCRRGDEPNCSDNCKFVKTNCRNLSNYTRCLNKTKDENESESSD</sequence>
<feature type="compositionally biased region" description="Basic and acidic residues" evidence="1">
    <location>
        <begin position="785"/>
        <end position="796"/>
    </location>
</feature>
<feature type="compositionally biased region" description="Low complexity" evidence="1">
    <location>
        <begin position="98"/>
        <end position="113"/>
    </location>
</feature>
<feature type="region of interest" description="Disordered" evidence="1">
    <location>
        <begin position="893"/>
        <end position="941"/>
    </location>
</feature>
<feature type="compositionally biased region" description="Low complexity" evidence="1">
    <location>
        <begin position="899"/>
        <end position="913"/>
    </location>
</feature>
<evidence type="ECO:0000313" key="3">
    <source>
        <dbReference type="Proteomes" id="UP001627154"/>
    </source>
</evidence>
<evidence type="ECO:0000256" key="1">
    <source>
        <dbReference type="SAM" id="MobiDB-lite"/>
    </source>
</evidence>
<dbReference type="EMBL" id="JBJJXI010000059">
    <property type="protein sequence ID" value="KAL3398762.1"/>
    <property type="molecule type" value="Genomic_DNA"/>
</dbReference>
<evidence type="ECO:0000313" key="2">
    <source>
        <dbReference type="EMBL" id="KAL3398762.1"/>
    </source>
</evidence>
<dbReference type="InterPro" id="IPR029357">
    <property type="entry name" value="SPATA7"/>
</dbReference>
<dbReference type="PANTHER" id="PTHR14917:SF4">
    <property type="entry name" value="SPERMATOGENESIS-ASSOCIATED 7"/>
    <property type="match status" value="1"/>
</dbReference>
<feature type="compositionally biased region" description="Acidic residues" evidence="1">
    <location>
        <begin position="354"/>
        <end position="369"/>
    </location>
</feature>
<feature type="compositionally biased region" description="Polar residues" evidence="1">
    <location>
        <begin position="639"/>
        <end position="649"/>
    </location>
</feature>
<reference evidence="2 3" key="1">
    <citation type="journal article" date="2024" name="bioRxiv">
        <title>A reference genome for Trichogramma kaykai: A tiny desert-dwelling parasitoid wasp with competing sex-ratio distorters.</title>
        <authorList>
            <person name="Culotta J."/>
            <person name="Lindsey A.R."/>
        </authorList>
    </citation>
    <scope>NUCLEOTIDE SEQUENCE [LARGE SCALE GENOMIC DNA]</scope>
    <source>
        <strain evidence="2 3">KSX58</strain>
    </source>
</reference>
<comment type="caution">
    <text evidence="2">The sequence shown here is derived from an EMBL/GenBank/DDBJ whole genome shotgun (WGS) entry which is preliminary data.</text>
</comment>
<feature type="compositionally biased region" description="Polar residues" evidence="1">
    <location>
        <begin position="173"/>
        <end position="183"/>
    </location>
</feature>
<keyword evidence="3" id="KW-1185">Reference proteome</keyword>
<organism evidence="2 3">
    <name type="scientific">Trichogramma kaykai</name>
    <dbReference type="NCBI Taxonomy" id="54128"/>
    <lineage>
        <taxon>Eukaryota</taxon>
        <taxon>Metazoa</taxon>
        <taxon>Ecdysozoa</taxon>
        <taxon>Arthropoda</taxon>
        <taxon>Hexapoda</taxon>
        <taxon>Insecta</taxon>
        <taxon>Pterygota</taxon>
        <taxon>Neoptera</taxon>
        <taxon>Endopterygota</taxon>
        <taxon>Hymenoptera</taxon>
        <taxon>Apocrita</taxon>
        <taxon>Proctotrupomorpha</taxon>
        <taxon>Chalcidoidea</taxon>
        <taxon>Trichogrammatidae</taxon>
        <taxon>Trichogramma</taxon>
    </lineage>
</organism>